<dbReference type="SMART" id="SM00418">
    <property type="entry name" value="HTH_ARSR"/>
    <property type="match status" value="1"/>
</dbReference>
<dbReference type="Proteomes" id="UP000663801">
    <property type="component" value="Unassembled WGS sequence"/>
</dbReference>
<organism evidence="5 6">
    <name type="scientific">Nakamurella flavida</name>
    <dbReference type="NCBI Taxonomy" id="363630"/>
    <lineage>
        <taxon>Bacteria</taxon>
        <taxon>Bacillati</taxon>
        <taxon>Actinomycetota</taxon>
        <taxon>Actinomycetes</taxon>
        <taxon>Nakamurellales</taxon>
        <taxon>Nakamurellaceae</taxon>
        <taxon>Nakamurella</taxon>
    </lineage>
</organism>
<dbReference type="CDD" id="cd00090">
    <property type="entry name" value="HTH_ARSR"/>
    <property type="match status" value="1"/>
</dbReference>
<reference evidence="5" key="1">
    <citation type="submission" date="2021-01" db="EMBL/GenBank/DDBJ databases">
        <title>KCTC 19127 draft genome.</title>
        <authorList>
            <person name="An D."/>
        </authorList>
    </citation>
    <scope>NUCLEOTIDE SEQUENCE</scope>
    <source>
        <strain evidence="5">KCTC 19127</strain>
    </source>
</reference>
<evidence type="ECO:0000256" key="1">
    <source>
        <dbReference type="ARBA" id="ARBA00023015"/>
    </source>
</evidence>
<proteinExistence type="predicted"/>
<keyword evidence="1" id="KW-0805">Transcription regulation</keyword>
<keyword evidence="2" id="KW-0238">DNA-binding</keyword>
<dbReference type="GO" id="GO:0003700">
    <property type="term" value="F:DNA-binding transcription factor activity"/>
    <property type="evidence" value="ECO:0007669"/>
    <property type="project" value="InterPro"/>
</dbReference>
<dbReference type="Gene3D" id="1.10.10.10">
    <property type="entry name" value="Winged helix-like DNA-binding domain superfamily/Winged helix DNA-binding domain"/>
    <property type="match status" value="1"/>
</dbReference>
<dbReference type="PANTHER" id="PTHR33154:SF18">
    <property type="entry name" value="ARSENICAL RESISTANCE OPERON REPRESSOR"/>
    <property type="match status" value="1"/>
</dbReference>
<evidence type="ECO:0000313" key="5">
    <source>
        <dbReference type="EMBL" id="MBM9476026.1"/>
    </source>
</evidence>
<dbReference type="EMBL" id="JAERWL010000006">
    <property type="protein sequence ID" value="MBM9476026.1"/>
    <property type="molecule type" value="Genomic_DNA"/>
</dbReference>
<keyword evidence="3" id="KW-0804">Transcription</keyword>
<dbReference type="InterPro" id="IPR011991">
    <property type="entry name" value="ArsR-like_HTH"/>
</dbReference>
<evidence type="ECO:0000256" key="3">
    <source>
        <dbReference type="ARBA" id="ARBA00023163"/>
    </source>
</evidence>
<dbReference type="SUPFAM" id="SSF46785">
    <property type="entry name" value="Winged helix' DNA-binding domain"/>
    <property type="match status" value="1"/>
</dbReference>
<comment type="caution">
    <text evidence="5">The sequence shown here is derived from an EMBL/GenBank/DDBJ whole genome shotgun (WGS) entry which is preliminary data.</text>
</comment>
<dbReference type="RefSeq" id="WP_205256140.1">
    <property type="nucleotide sequence ID" value="NZ_BAAAPV010000003.1"/>
</dbReference>
<accession>A0A939C2H3</accession>
<sequence>MSEPIDMLERLDRLEQRVAALEGPARPTGEAGTVAYSGQVRLHGEVGWQIEFDAAAVLDLPSAAVVRVLAALGHTVRLQLVHRLLRGPATVAELTEAVGGSSAGQVYHHLATLTAAGVVEAGGGGRHRVPATGVVPVLVALLAAGDLGGALR</sequence>
<dbReference type="Pfam" id="PF12840">
    <property type="entry name" value="HTH_20"/>
    <property type="match status" value="1"/>
</dbReference>
<name>A0A939C2H3_9ACTN</name>
<keyword evidence="6" id="KW-1185">Reference proteome</keyword>
<protein>
    <submittedName>
        <fullName evidence="5">Winged helix-turn-helix transcriptional regulator</fullName>
    </submittedName>
</protein>
<feature type="domain" description="HTH arsR-type" evidence="4">
    <location>
        <begin position="67"/>
        <end position="146"/>
    </location>
</feature>
<evidence type="ECO:0000256" key="2">
    <source>
        <dbReference type="ARBA" id="ARBA00023125"/>
    </source>
</evidence>
<dbReference type="InterPro" id="IPR001845">
    <property type="entry name" value="HTH_ArsR_DNA-bd_dom"/>
</dbReference>
<dbReference type="GO" id="GO:0003677">
    <property type="term" value="F:DNA binding"/>
    <property type="evidence" value="ECO:0007669"/>
    <property type="project" value="UniProtKB-KW"/>
</dbReference>
<dbReference type="InterPro" id="IPR036390">
    <property type="entry name" value="WH_DNA-bd_sf"/>
</dbReference>
<evidence type="ECO:0000313" key="6">
    <source>
        <dbReference type="Proteomes" id="UP000663801"/>
    </source>
</evidence>
<dbReference type="InterPro" id="IPR036388">
    <property type="entry name" value="WH-like_DNA-bd_sf"/>
</dbReference>
<gene>
    <name evidence="5" type="ORF">JL107_06180</name>
</gene>
<dbReference type="AlphaFoldDB" id="A0A939C2H3"/>
<dbReference type="InterPro" id="IPR051081">
    <property type="entry name" value="HTH_MetalResp_TranReg"/>
</dbReference>
<dbReference type="PANTHER" id="PTHR33154">
    <property type="entry name" value="TRANSCRIPTIONAL REGULATOR, ARSR FAMILY"/>
    <property type="match status" value="1"/>
</dbReference>
<evidence type="ECO:0000259" key="4">
    <source>
        <dbReference type="SMART" id="SM00418"/>
    </source>
</evidence>